<keyword evidence="2" id="KW-0675">Receptor</keyword>
<dbReference type="EMBL" id="KB112010">
    <property type="protein sequence ID" value="ELK25402.1"/>
    <property type="molecule type" value="Genomic_DNA"/>
</dbReference>
<sequence length="175" mass="19667">MPGNSFSHQRGMVMQVKPKLDSKGGDLAKGDQYAATVQGADTVPWSGVKERPTHASSEGDAKMRGGMCPRSKSVQLKALRDTTRDASGSRWYPPVGHLSPAHLWVTFPRKEPLNKRQKAKLRVDQLKYDVQHLQTALRNFQHQRYAREQQERQQEELLSRTFTPNVGCSAPCEAV</sequence>
<reference evidence="3" key="1">
    <citation type="journal article" date="2013" name="Science">
        <title>Comparative analysis of bat genomes provides insight into the evolution of flight and immunity.</title>
        <authorList>
            <person name="Zhang G."/>
            <person name="Cowled C."/>
            <person name="Shi Z."/>
            <person name="Huang Z."/>
            <person name="Bishop-Lilly K.A."/>
            <person name="Fang X."/>
            <person name="Wynne J.W."/>
            <person name="Xiong Z."/>
            <person name="Baker M.L."/>
            <person name="Zhao W."/>
            <person name="Tachedjian M."/>
            <person name="Zhu Y."/>
            <person name="Zhou P."/>
            <person name="Jiang X."/>
            <person name="Ng J."/>
            <person name="Yang L."/>
            <person name="Wu L."/>
            <person name="Xiao J."/>
            <person name="Feng Y."/>
            <person name="Chen Y."/>
            <person name="Sun X."/>
            <person name="Zhang Y."/>
            <person name="Marsh G.A."/>
            <person name="Crameri G."/>
            <person name="Broder C.C."/>
            <person name="Frey K.G."/>
            <person name="Wang L.F."/>
            <person name="Wang J."/>
        </authorList>
    </citation>
    <scope>NUCLEOTIDE SEQUENCE [LARGE SCALE GENOMIC DNA]</scope>
</reference>
<feature type="region of interest" description="Disordered" evidence="1">
    <location>
        <begin position="42"/>
        <end position="72"/>
    </location>
</feature>
<evidence type="ECO:0000256" key="1">
    <source>
        <dbReference type="SAM" id="MobiDB-lite"/>
    </source>
</evidence>
<proteinExistence type="predicted"/>
<accession>L5LGR8</accession>
<keyword evidence="3" id="KW-1185">Reference proteome</keyword>
<evidence type="ECO:0000313" key="3">
    <source>
        <dbReference type="Proteomes" id="UP000010556"/>
    </source>
</evidence>
<name>L5LGR8_MYODS</name>
<evidence type="ECO:0000313" key="2">
    <source>
        <dbReference type="EMBL" id="ELK25402.1"/>
    </source>
</evidence>
<protein>
    <submittedName>
        <fullName evidence="2">Golgi SNAP receptor complex member 2</fullName>
    </submittedName>
</protein>
<gene>
    <name evidence="2" type="ORF">MDA_GLEAN10005415</name>
</gene>
<feature type="compositionally biased region" description="Basic and acidic residues" evidence="1">
    <location>
        <begin position="48"/>
        <end position="63"/>
    </location>
</feature>
<dbReference type="AlphaFoldDB" id="L5LGR8"/>
<organism evidence="2 3">
    <name type="scientific">Myotis davidii</name>
    <name type="common">David's myotis</name>
    <dbReference type="NCBI Taxonomy" id="225400"/>
    <lineage>
        <taxon>Eukaryota</taxon>
        <taxon>Metazoa</taxon>
        <taxon>Chordata</taxon>
        <taxon>Craniata</taxon>
        <taxon>Vertebrata</taxon>
        <taxon>Euteleostomi</taxon>
        <taxon>Mammalia</taxon>
        <taxon>Eutheria</taxon>
        <taxon>Laurasiatheria</taxon>
        <taxon>Chiroptera</taxon>
        <taxon>Yangochiroptera</taxon>
        <taxon>Vespertilionidae</taxon>
        <taxon>Myotis</taxon>
    </lineage>
</organism>
<dbReference type="Proteomes" id="UP000010556">
    <property type="component" value="Unassembled WGS sequence"/>
</dbReference>